<dbReference type="PANTHER" id="PTHR12856">
    <property type="entry name" value="TRANSCRIPTION INITIATION FACTOR IIH-RELATED"/>
    <property type="match status" value="1"/>
</dbReference>
<dbReference type="AlphaFoldDB" id="A0A7I8WTV9"/>
<comment type="subcellular location">
    <subcellularLocation>
        <location evidence="1">Nucleus</location>
    </subcellularLocation>
</comment>
<dbReference type="InterPro" id="IPR027079">
    <property type="entry name" value="Tfb1/GTF2H1"/>
</dbReference>
<keyword evidence="12" id="KW-0539">Nucleus</keyword>
<evidence type="ECO:0000256" key="13">
    <source>
        <dbReference type="ARBA" id="ARBA00031113"/>
    </source>
</evidence>
<dbReference type="Gene3D" id="1.10.3970.10">
    <property type="entry name" value="BSD domain"/>
    <property type="match status" value="1"/>
</dbReference>
<dbReference type="SMR" id="A0A7I8WTV9"/>
<keyword evidence="6" id="KW-0677">Repeat</keyword>
<dbReference type="Gene3D" id="3.30.930.10">
    <property type="entry name" value="Bira Bifunctional Protein, Domain 2"/>
    <property type="match status" value="1"/>
</dbReference>
<dbReference type="InterPro" id="IPR005607">
    <property type="entry name" value="BSD_dom"/>
</dbReference>
<keyword evidence="5" id="KW-0436">Ligase</keyword>
<comment type="caution">
    <text evidence="16">The sequence shown here is derived from an EMBL/GenBank/DDBJ whole genome shotgun (WGS) entry which is preliminary data.</text>
</comment>
<dbReference type="InterPro" id="IPR045864">
    <property type="entry name" value="aa-tRNA-synth_II/BPL/LPL"/>
</dbReference>
<name>A0A7I8WTV9_BURXY</name>
<dbReference type="SUPFAM" id="SSF50729">
    <property type="entry name" value="PH domain-like"/>
    <property type="match status" value="1"/>
</dbReference>
<dbReference type="EMBL" id="CAJFCV020000004">
    <property type="protein sequence ID" value="CAG9116362.1"/>
    <property type="molecule type" value="Genomic_DNA"/>
</dbReference>
<feature type="domain" description="Aminoacyl-transfer RNA synthetases class-II family profile" evidence="15">
    <location>
        <begin position="765"/>
        <end position="924"/>
    </location>
</feature>
<keyword evidence="8" id="KW-0067">ATP-binding</keyword>
<keyword evidence="9" id="KW-0805">Transcription regulation</keyword>
<dbReference type="SUPFAM" id="SSF140383">
    <property type="entry name" value="BSD domain-like"/>
    <property type="match status" value="2"/>
</dbReference>
<dbReference type="GO" id="GO:0000439">
    <property type="term" value="C:transcription factor TFIIH core complex"/>
    <property type="evidence" value="ECO:0007669"/>
    <property type="project" value="InterPro"/>
</dbReference>
<feature type="domain" description="BSD" evidence="14">
    <location>
        <begin position="198"/>
        <end position="250"/>
    </location>
</feature>
<protein>
    <recommendedName>
        <fullName evidence="4">serine--tRNA ligase</fullName>
        <ecNumber evidence="4">6.1.1.11</ecNumber>
    </recommendedName>
    <alternativeName>
        <fullName evidence="13">Seryl-tRNA synthetase</fullName>
    </alternativeName>
</protein>
<dbReference type="InterPro" id="IPR013876">
    <property type="entry name" value="TFIIH_BTF_p62_N"/>
</dbReference>
<dbReference type="Pfam" id="PF03909">
    <property type="entry name" value="BSD"/>
    <property type="match status" value="1"/>
</dbReference>
<dbReference type="Gene3D" id="2.30.29.30">
    <property type="entry name" value="Pleckstrin-homology domain (PH domain)/Phosphotyrosine-binding domain (PTB)"/>
    <property type="match status" value="1"/>
</dbReference>
<comment type="similarity">
    <text evidence="3">Belongs to the class-II aminoacyl-tRNA synthetase family. Type-1 seryl-tRNA synthetase subfamily.</text>
</comment>
<evidence type="ECO:0000256" key="10">
    <source>
        <dbReference type="ARBA" id="ARBA00023146"/>
    </source>
</evidence>
<accession>A0A7I8WTV9</accession>
<reference evidence="16" key="1">
    <citation type="submission" date="2020-09" db="EMBL/GenBank/DDBJ databases">
        <authorList>
            <person name="Kikuchi T."/>
        </authorList>
    </citation>
    <scope>NUCLEOTIDE SEQUENCE</scope>
    <source>
        <strain evidence="16">Ka4C1</strain>
    </source>
</reference>
<dbReference type="InterPro" id="IPR011993">
    <property type="entry name" value="PH-like_dom_sf"/>
</dbReference>
<dbReference type="PRINTS" id="PR00981">
    <property type="entry name" value="TRNASYNTHSER"/>
</dbReference>
<evidence type="ECO:0000256" key="4">
    <source>
        <dbReference type="ARBA" id="ARBA00012840"/>
    </source>
</evidence>
<dbReference type="PROSITE" id="PS50862">
    <property type="entry name" value="AA_TRNA_LIGASE_II"/>
    <property type="match status" value="1"/>
</dbReference>
<evidence type="ECO:0000256" key="8">
    <source>
        <dbReference type="ARBA" id="ARBA00022840"/>
    </source>
</evidence>
<dbReference type="GO" id="GO:0004828">
    <property type="term" value="F:serine-tRNA ligase activity"/>
    <property type="evidence" value="ECO:0007669"/>
    <property type="project" value="UniProtKB-EC"/>
</dbReference>
<dbReference type="GO" id="GO:0006289">
    <property type="term" value="P:nucleotide-excision repair"/>
    <property type="evidence" value="ECO:0007669"/>
    <property type="project" value="InterPro"/>
</dbReference>
<dbReference type="EMBL" id="CAJFDI010000004">
    <property type="protein sequence ID" value="CAD5226842.1"/>
    <property type="molecule type" value="Genomic_DNA"/>
</dbReference>
<evidence type="ECO:0000256" key="11">
    <source>
        <dbReference type="ARBA" id="ARBA00023163"/>
    </source>
</evidence>
<evidence type="ECO:0000256" key="7">
    <source>
        <dbReference type="ARBA" id="ARBA00022741"/>
    </source>
</evidence>
<dbReference type="InterPro" id="IPR002314">
    <property type="entry name" value="aa-tRNA-synt_IIb"/>
</dbReference>
<dbReference type="Proteomes" id="UP000659654">
    <property type="component" value="Unassembled WGS sequence"/>
</dbReference>
<gene>
    <name evidence="16" type="ORF">BXYJ_LOCUS9387</name>
</gene>
<dbReference type="GO" id="GO:0006351">
    <property type="term" value="P:DNA-templated transcription"/>
    <property type="evidence" value="ECO:0007669"/>
    <property type="project" value="InterPro"/>
</dbReference>
<keyword evidence="10" id="KW-0030">Aminoacyl-tRNA synthetase</keyword>
<dbReference type="PROSITE" id="PS50858">
    <property type="entry name" value="BSD"/>
    <property type="match status" value="1"/>
</dbReference>
<dbReference type="Gene3D" id="6.10.140.1200">
    <property type="match status" value="1"/>
</dbReference>
<dbReference type="InterPro" id="IPR035925">
    <property type="entry name" value="BSD_dom_sf"/>
</dbReference>
<dbReference type="InterPro" id="IPR002317">
    <property type="entry name" value="Ser-tRNA-ligase_type_1"/>
</dbReference>
<evidence type="ECO:0000256" key="6">
    <source>
        <dbReference type="ARBA" id="ARBA00022737"/>
    </source>
</evidence>
<keyword evidence="7" id="KW-0547">Nucleotide-binding</keyword>
<dbReference type="OrthoDB" id="360521at2759"/>
<comment type="similarity">
    <text evidence="2">Belongs to the TFB1 family.</text>
</comment>
<dbReference type="GO" id="GO:0006434">
    <property type="term" value="P:seryl-tRNA aminoacylation"/>
    <property type="evidence" value="ECO:0007669"/>
    <property type="project" value="InterPro"/>
</dbReference>
<evidence type="ECO:0000256" key="1">
    <source>
        <dbReference type="ARBA" id="ARBA00004123"/>
    </source>
</evidence>
<dbReference type="SUPFAM" id="SSF55681">
    <property type="entry name" value="Class II aaRS and biotin synthetases"/>
    <property type="match status" value="1"/>
</dbReference>
<keyword evidence="11" id="KW-0804">Transcription</keyword>
<evidence type="ECO:0000259" key="14">
    <source>
        <dbReference type="PROSITE" id="PS50858"/>
    </source>
</evidence>
<evidence type="ECO:0000256" key="5">
    <source>
        <dbReference type="ARBA" id="ARBA00022598"/>
    </source>
</evidence>
<dbReference type="Pfam" id="PF08567">
    <property type="entry name" value="PH_TFIIH"/>
    <property type="match status" value="1"/>
</dbReference>
<dbReference type="EC" id="6.1.1.11" evidence="4"/>
<evidence type="ECO:0000313" key="16">
    <source>
        <dbReference type="EMBL" id="CAD5226842.1"/>
    </source>
</evidence>
<proteinExistence type="inferred from homology"/>
<sequence>MTGSRKIAEVGTELVAKVENVKYRMAGKGKSPIGTLSAYQNRAEWVQNEGTTPALVIPYSNIKIQRISAPNKDKVQLQICMNNDDQATFVFMKAGCSKEQLTAERDLIKETIQTALLRFRQISQAKTVKAAKSQNDALEAKKKVLLEDQRLQMLYRHLVSTKLISANEFWGLNKIPQASKDELGIPSGFLSSISQTEEGNGIKMNLTMDTIHAIFKTYPIVEKKHLELVPHAMTESEFWVKFFQSHYFHKEKDMNEDPNDPFFECDRNDVREINEEKNNAQYLGIVSEIRPNMSGKNDEDEEIDRLIKRCNYHSGRLLTALLGNNKTAYEDKDKMEVDEPRHVEYDLNLESEDLAEIDDGENMDALDVNVKSNIYSIGPREHNPDDSKRWKSLMLRLTEESTCTPEFEPEFFDEILSRPSKHEIYEQKEDFYAGLKKQTIQELNTLYSVTWELLRHFWNCMPPVNNDMETKLDRMNETLAKFEGTFLKFSKERIGAKHVDRLFFMVQRAKDKYEAYQKMKKTRGKECCQVQRLKRVRSLADERPDLDFDYLLDHENLNSIKKNIENRKGIGDIDKVHHIWDTIQRFGEKKKGSAEEYSKLWHEFYTEALKIPNRTHQDAPVGGESDNIVVETVGKRREGSGLFIAEDLVSGWRSVHYPREAAGSRAYAFIGPLANIEHALLSFAVDTVRELKPDIKVMQVPDLLPLTSTQGCGVLPKSVDDHTLQYLVGQDPQICLSGTAEMGIAHLLKNTTLTGQKSHWFLAKSRCYRPEVSHSAAEAKLYRVHEFNKVEMFVVCEWNDSDKCLKEIVDIQKEIFGRLGFHYRVLDMASQELGAAAARKFDIEAWMPGRKYFGEVSSASNCFDYQSRRLGIKIKSSDGEIKYAHTCNGTAISSSRALITVLESHQEKDRKSWKCPEALQKYMPSTRAAPVFLKKARKFTYDFTD</sequence>
<dbReference type="SMART" id="SM00751">
    <property type="entry name" value="BSD"/>
    <property type="match status" value="1"/>
</dbReference>
<organism evidence="16 17">
    <name type="scientific">Bursaphelenchus xylophilus</name>
    <name type="common">Pinewood nematode worm</name>
    <name type="synonym">Aphelenchoides xylophilus</name>
    <dbReference type="NCBI Taxonomy" id="6326"/>
    <lineage>
        <taxon>Eukaryota</taxon>
        <taxon>Metazoa</taxon>
        <taxon>Ecdysozoa</taxon>
        <taxon>Nematoda</taxon>
        <taxon>Chromadorea</taxon>
        <taxon>Rhabditida</taxon>
        <taxon>Tylenchina</taxon>
        <taxon>Tylenchomorpha</taxon>
        <taxon>Aphelenchoidea</taxon>
        <taxon>Aphelenchoididae</taxon>
        <taxon>Bursaphelenchus</taxon>
    </lineage>
</organism>
<dbReference type="GO" id="GO:0005524">
    <property type="term" value="F:ATP binding"/>
    <property type="evidence" value="ECO:0007669"/>
    <property type="project" value="UniProtKB-KW"/>
</dbReference>
<dbReference type="CDD" id="cd13229">
    <property type="entry name" value="PH_TFIIH"/>
    <property type="match status" value="1"/>
</dbReference>
<dbReference type="Proteomes" id="UP000582659">
    <property type="component" value="Unassembled WGS sequence"/>
</dbReference>
<evidence type="ECO:0000256" key="9">
    <source>
        <dbReference type="ARBA" id="ARBA00023015"/>
    </source>
</evidence>
<evidence type="ECO:0000256" key="3">
    <source>
        <dbReference type="ARBA" id="ARBA00010728"/>
    </source>
</evidence>
<dbReference type="Pfam" id="PF00587">
    <property type="entry name" value="tRNA-synt_2b"/>
    <property type="match status" value="1"/>
</dbReference>
<dbReference type="InterPro" id="IPR006195">
    <property type="entry name" value="aa-tRNA-synth_II"/>
</dbReference>
<keyword evidence="17" id="KW-1185">Reference proteome</keyword>
<evidence type="ECO:0000313" key="17">
    <source>
        <dbReference type="Proteomes" id="UP000659654"/>
    </source>
</evidence>
<evidence type="ECO:0000256" key="12">
    <source>
        <dbReference type="ARBA" id="ARBA00023242"/>
    </source>
</evidence>
<evidence type="ECO:0000256" key="2">
    <source>
        <dbReference type="ARBA" id="ARBA00009448"/>
    </source>
</evidence>
<evidence type="ECO:0000259" key="15">
    <source>
        <dbReference type="PROSITE" id="PS50862"/>
    </source>
</evidence>